<dbReference type="PROSITE" id="PS50249">
    <property type="entry name" value="MPN"/>
    <property type="match status" value="1"/>
</dbReference>
<keyword evidence="2" id="KW-0479">Metal-binding</keyword>
<evidence type="ECO:0000313" key="8">
    <source>
        <dbReference type="Proteomes" id="UP001560573"/>
    </source>
</evidence>
<keyword evidence="1" id="KW-0645">Protease</keyword>
<dbReference type="PANTHER" id="PTHR30471:SF3">
    <property type="entry name" value="UPF0758 PROTEIN YEES-RELATED"/>
    <property type="match status" value="1"/>
</dbReference>
<name>A0ABV3ZIH0_9BACT</name>
<dbReference type="InterPro" id="IPR025657">
    <property type="entry name" value="RadC_JAB"/>
</dbReference>
<reference evidence="7 8" key="1">
    <citation type="submission" date="2023-07" db="EMBL/GenBank/DDBJ databases">
        <authorList>
            <person name="Lian W.-H."/>
        </authorList>
    </citation>
    <scope>NUCLEOTIDE SEQUENCE [LARGE SCALE GENOMIC DNA]</scope>
    <source>
        <strain evidence="7 8">SYSU DXS3180</strain>
    </source>
</reference>
<keyword evidence="4" id="KW-0862">Zinc</keyword>
<feature type="domain" description="MPN" evidence="6">
    <location>
        <begin position="22"/>
        <end position="147"/>
    </location>
</feature>
<dbReference type="RefSeq" id="WP_369331081.1">
    <property type="nucleotide sequence ID" value="NZ_JAULBC010000007.1"/>
</dbReference>
<evidence type="ECO:0000256" key="3">
    <source>
        <dbReference type="ARBA" id="ARBA00022801"/>
    </source>
</evidence>
<evidence type="ECO:0000256" key="5">
    <source>
        <dbReference type="ARBA" id="ARBA00023049"/>
    </source>
</evidence>
<keyword evidence="8" id="KW-1185">Reference proteome</keyword>
<keyword evidence="5" id="KW-0482">Metalloprotease</keyword>
<dbReference type="InterPro" id="IPR037518">
    <property type="entry name" value="MPN"/>
</dbReference>
<evidence type="ECO:0000256" key="1">
    <source>
        <dbReference type="ARBA" id="ARBA00022670"/>
    </source>
</evidence>
<dbReference type="InterPro" id="IPR001405">
    <property type="entry name" value="UPF0758"/>
</dbReference>
<comment type="caution">
    <text evidence="7">The sequence shown here is derived from an EMBL/GenBank/DDBJ whole genome shotgun (WGS) entry which is preliminary data.</text>
</comment>
<gene>
    <name evidence="7" type="ORF">QTN47_19360</name>
</gene>
<dbReference type="EMBL" id="JAULBC010000007">
    <property type="protein sequence ID" value="MEX6689672.1"/>
    <property type="molecule type" value="Genomic_DNA"/>
</dbReference>
<dbReference type="Pfam" id="PF04002">
    <property type="entry name" value="RadC"/>
    <property type="match status" value="1"/>
</dbReference>
<dbReference type="Proteomes" id="UP001560573">
    <property type="component" value="Unassembled WGS sequence"/>
</dbReference>
<proteinExistence type="predicted"/>
<keyword evidence="3" id="KW-0378">Hydrolase</keyword>
<accession>A0ABV3ZIH0</accession>
<dbReference type="PANTHER" id="PTHR30471">
    <property type="entry name" value="DNA REPAIR PROTEIN RADC"/>
    <property type="match status" value="1"/>
</dbReference>
<evidence type="ECO:0000256" key="4">
    <source>
        <dbReference type="ARBA" id="ARBA00022833"/>
    </source>
</evidence>
<evidence type="ECO:0000259" key="6">
    <source>
        <dbReference type="PROSITE" id="PS50249"/>
    </source>
</evidence>
<dbReference type="CDD" id="cd08071">
    <property type="entry name" value="MPN_DUF2466"/>
    <property type="match status" value="1"/>
</dbReference>
<evidence type="ECO:0000256" key="2">
    <source>
        <dbReference type="ARBA" id="ARBA00022723"/>
    </source>
</evidence>
<dbReference type="Gene3D" id="3.40.140.10">
    <property type="entry name" value="Cytidine Deaminase, domain 2"/>
    <property type="match status" value="1"/>
</dbReference>
<evidence type="ECO:0000313" key="7">
    <source>
        <dbReference type="EMBL" id="MEX6689672.1"/>
    </source>
</evidence>
<protein>
    <submittedName>
        <fullName evidence="7">JAB domain-containing protein</fullName>
    </submittedName>
</protein>
<sequence>MHQIAEIELVYNTSVKPSARVSVDGPGSAYQLFLTTWDAKRIELQEELKVMLLNADSKVLGICHLSSGGCNGTVSDPKLLFAAALKGNATFVILCHNHTSGNTAPSRADLELTKKVKQIGEILGLLVLDHLIITSESYFSFADAGLLDVW</sequence>
<organism evidence="7 8">
    <name type="scientific">Danxiaibacter flavus</name>
    <dbReference type="NCBI Taxonomy" id="3049108"/>
    <lineage>
        <taxon>Bacteria</taxon>
        <taxon>Pseudomonadati</taxon>
        <taxon>Bacteroidota</taxon>
        <taxon>Chitinophagia</taxon>
        <taxon>Chitinophagales</taxon>
        <taxon>Chitinophagaceae</taxon>
        <taxon>Danxiaibacter</taxon>
    </lineage>
</organism>